<feature type="compositionally biased region" description="Polar residues" evidence="2">
    <location>
        <begin position="489"/>
        <end position="498"/>
    </location>
</feature>
<dbReference type="Proteomes" id="UP000559256">
    <property type="component" value="Unassembled WGS sequence"/>
</dbReference>
<feature type="region of interest" description="Disordered" evidence="2">
    <location>
        <begin position="834"/>
        <end position="858"/>
    </location>
</feature>
<gene>
    <name evidence="3" type="ORF">D9758_002674</name>
</gene>
<evidence type="ECO:0000313" key="3">
    <source>
        <dbReference type="EMBL" id="KAF5369405.1"/>
    </source>
</evidence>
<keyword evidence="4" id="KW-1185">Reference proteome</keyword>
<organism evidence="3 4">
    <name type="scientific">Tetrapyrgos nigripes</name>
    <dbReference type="NCBI Taxonomy" id="182062"/>
    <lineage>
        <taxon>Eukaryota</taxon>
        <taxon>Fungi</taxon>
        <taxon>Dikarya</taxon>
        <taxon>Basidiomycota</taxon>
        <taxon>Agaricomycotina</taxon>
        <taxon>Agaricomycetes</taxon>
        <taxon>Agaricomycetidae</taxon>
        <taxon>Agaricales</taxon>
        <taxon>Marasmiineae</taxon>
        <taxon>Marasmiaceae</taxon>
        <taxon>Tetrapyrgos</taxon>
    </lineage>
</organism>
<feature type="compositionally biased region" description="Basic and acidic residues" evidence="2">
    <location>
        <begin position="470"/>
        <end position="488"/>
    </location>
</feature>
<dbReference type="EMBL" id="JAACJM010000013">
    <property type="protein sequence ID" value="KAF5369405.1"/>
    <property type="molecule type" value="Genomic_DNA"/>
</dbReference>
<accession>A0A8H5GRE7</accession>
<feature type="compositionally biased region" description="Low complexity" evidence="2">
    <location>
        <begin position="610"/>
        <end position="629"/>
    </location>
</feature>
<feature type="compositionally biased region" description="Polar residues" evidence="2">
    <location>
        <begin position="40"/>
        <end position="49"/>
    </location>
</feature>
<reference evidence="3 4" key="1">
    <citation type="journal article" date="2020" name="ISME J.">
        <title>Uncovering the hidden diversity of litter-decomposition mechanisms in mushroom-forming fungi.</title>
        <authorList>
            <person name="Floudas D."/>
            <person name="Bentzer J."/>
            <person name="Ahren D."/>
            <person name="Johansson T."/>
            <person name="Persson P."/>
            <person name="Tunlid A."/>
        </authorList>
    </citation>
    <scope>NUCLEOTIDE SEQUENCE [LARGE SCALE GENOMIC DNA]</scope>
    <source>
        <strain evidence="3 4">CBS 291.85</strain>
    </source>
</reference>
<name>A0A8H5GRE7_9AGAR</name>
<feature type="region of interest" description="Disordered" evidence="2">
    <location>
        <begin position="1"/>
        <end position="93"/>
    </location>
</feature>
<sequence length="858" mass="94421">MSSHYQQTEYPQALEDDPASSPSSSSQDWPPSIIVDHPTGNKTDLNDSYFSLPYTRRPQLKSRRSKSDLAQRSSRMKHDGSSSRSRHASSSASTQALLIITNEQLKQRIATLENEQTRAVNMFAELVQERNSLLKELAEASTKIKMYEVQYEAARREIRNANQIIQRLEEQRAEAEQDATKQRKKVRTLITEKLVKEGWDEGYREGIEEGYSSVVQRSDHGGDGGPWNPRIFSRLRRSRKTERKSSADDSDEDGQSSSTPGGTGSRRGSNPRQRLDSRSSSRHISPPVRPPSAPPSTGRAYSLARSITPRPPLPHHSSEPFPTNVSSPESIHPIIAPQPSQTQVFDVPHNPLPDPAINVFDANPSPHIPANDGHDFPGSSEPPPVVAKGATMDRRHEEVRGRTLESAKDRKPRSRMTSRASTRISEYDLVSPPRGSSIRSSNVQREVPQRNFVPGASERSDPMYDTSKQMVEEWRNVVDPDQGPHQDNPRSPTVQSPPQNSPPLRSKTPNQGQHLITPFVSFANRMSTIPHAATSSLQSPRVSGGPRQPREPVRSMTSPPGFEMSNAGPSTSQAMDASRRQSRSAASPPHRKHDRVDTFNRGPVDQPVASTSRQPPSSSTSPPVYDPPSGTARGKTPISWLRKQFQRSYSNPAIPHDINIEIEPPSQSPSDSNPTTTVLNPILLSPEHANKPIPLPNDIIATATRGVEVLGPSSTPVPNSITITLPDEELPLGFVPMAPLIPTGDINNGRFPPMRSPTPRDRERERHQSQPRRVQSPEIFSPVPNNPVLSDPFTMSPIPRPGTAPSVVTGIASNGHMRSDKSTSPRSRALSFGFGLGRWGGTSPDPARPISIFSESDV</sequence>
<feature type="compositionally biased region" description="Basic residues" evidence="2">
    <location>
        <begin position="233"/>
        <end position="242"/>
    </location>
</feature>
<feature type="compositionally biased region" description="Polar residues" evidence="2">
    <location>
        <begin position="668"/>
        <end position="679"/>
    </location>
</feature>
<feature type="compositionally biased region" description="Polar residues" evidence="2">
    <location>
        <begin position="1"/>
        <end position="10"/>
    </location>
</feature>
<dbReference type="OrthoDB" id="3268221at2759"/>
<evidence type="ECO:0000256" key="2">
    <source>
        <dbReference type="SAM" id="MobiDB-lite"/>
    </source>
</evidence>
<feature type="compositionally biased region" description="Low complexity" evidence="2">
    <location>
        <begin position="19"/>
        <end position="32"/>
    </location>
</feature>
<feature type="region of interest" description="Disordered" evidence="2">
    <location>
        <begin position="215"/>
        <end position="512"/>
    </location>
</feature>
<protein>
    <submittedName>
        <fullName evidence="3">Uncharacterized protein</fullName>
    </submittedName>
</protein>
<feature type="region of interest" description="Disordered" evidence="2">
    <location>
        <begin position="660"/>
        <end position="679"/>
    </location>
</feature>
<keyword evidence="1" id="KW-0175">Coiled coil</keyword>
<comment type="caution">
    <text evidence="3">The sequence shown here is derived from an EMBL/GenBank/DDBJ whole genome shotgun (WGS) entry which is preliminary data.</text>
</comment>
<feature type="compositionally biased region" description="Basic and acidic residues" evidence="2">
    <location>
        <begin position="758"/>
        <end position="768"/>
    </location>
</feature>
<dbReference type="AlphaFoldDB" id="A0A8H5GRE7"/>
<evidence type="ECO:0000256" key="1">
    <source>
        <dbReference type="SAM" id="Coils"/>
    </source>
</evidence>
<feature type="region of interest" description="Disordered" evidence="2">
    <location>
        <begin position="742"/>
        <end position="785"/>
    </location>
</feature>
<evidence type="ECO:0000313" key="4">
    <source>
        <dbReference type="Proteomes" id="UP000559256"/>
    </source>
</evidence>
<feature type="coiled-coil region" evidence="1">
    <location>
        <begin position="95"/>
        <end position="192"/>
    </location>
</feature>
<feature type="compositionally biased region" description="Polar residues" evidence="2">
    <location>
        <begin position="320"/>
        <end position="329"/>
    </location>
</feature>
<feature type="region of interest" description="Disordered" evidence="2">
    <location>
        <begin position="532"/>
        <end position="635"/>
    </location>
</feature>
<feature type="compositionally biased region" description="Basic and acidic residues" evidence="2">
    <location>
        <begin position="391"/>
        <end position="409"/>
    </location>
</feature>
<proteinExistence type="predicted"/>